<feature type="region of interest" description="Disordered" evidence="1">
    <location>
        <begin position="46"/>
        <end position="108"/>
    </location>
</feature>
<feature type="compositionally biased region" description="Polar residues" evidence="1">
    <location>
        <begin position="71"/>
        <end position="80"/>
    </location>
</feature>
<feature type="compositionally biased region" description="Low complexity" evidence="1">
    <location>
        <begin position="1"/>
        <end position="10"/>
    </location>
</feature>
<sequence>MATPSRSRSSGRGEEDNFEWRQTIERRQLASERQLKTLLQETERLREENVVLRIQASTSGSPRRQRSRGQVANSRPQQEPESIYPGTTGAIPGACNVRPHEPHTPMPGLPVRKAQTLLTSQQKDNAIEDLSCQIQCVQD</sequence>
<organism evidence="2 3">
    <name type="scientific">Vitis vinifera</name>
    <name type="common">Grape</name>
    <dbReference type="NCBI Taxonomy" id="29760"/>
    <lineage>
        <taxon>Eukaryota</taxon>
        <taxon>Viridiplantae</taxon>
        <taxon>Streptophyta</taxon>
        <taxon>Embryophyta</taxon>
        <taxon>Tracheophyta</taxon>
        <taxon>Spermatophyta</taxon>
        <taxon>Magnoliopsida</taxon>
        <taxon>eudicotyledons</taxon>
        <taxon>Gunneridae</taxon>
        <taxon>Pentapetalae</taxon>
        <taxon>rosids</taxon>
        <taxon>Vitales</taxon>
        <taxon>Vitaceae</taxon>
        <taxon>Viteae</taxon>
        <taxon>Vitis</taxon>
    </lineage>
</organism>
<evidence type="ECO:0000256" key="1">
    <source>
        <dbReference type="SAM" id="MobiDB-lite"/>
    </source>
</evidence>
<evidence type="ECO:0000313" key="3">
    <source>
        <dbReference type="Proteomes" id="UP000288805"/>
    </source>
</evidence>
<accession>A0A438BVE3</accession>
<comment type="caution">
    <text evidence="2">The sequence shown here is derived from an EMBL/GenBank/DDBJ whole genome shotgun (WGS) entry which is preliminary data.</text>
</comment>
<dbReference type="Proteomes" id="UP000288805">
    <property type="component" value="Unassembled WGS sequence"/>
</dbReference>
<gene>
    <name evidence="2" type="ORF">CK203_109380</name>
</gene>
<reference evidence="2 3" key="1">
    <citation type="journal article" date="2018" name="PLoS Genet.">
        <title>Population sequencing reveals clonal diversity and ancestral inbreeding in the grapevine cultivar Chardonnay.</title>
        <authorList>
            <person name="Roach M.J."/>
            <person name="Johnson D.L."/>
            <person name="Bohlmann J."/>
            <person name="van Vuuren H.J."/>
            <person name="Jones S.J."/>
            <person name="Pretorius I.S."/>
            <person name="Schmidt S.A."/>
            <person name="Borneman A.R."/>
        </authorList>
    </citation>
    <scope>NUCLEOTIDE SEQUENCE [LARGE SCALE GENOMIC DNA]</scope>
    <source>
        <strain evidence="3">cv. Chardonnay</strain>
        <tissue evidence="2">Leaf</tissue>
    </source>
</reference>
<feature type="compositionally biased region" description="Basic and acidic residues" evidence="1">
    <location>
        <begin position="11"/>
        <end position="20"/>
    </location>
</feature>
<proteinExistence type="predicted"/>
<evidence type="ECO:0000313" key="2">
    <source>
        <dbReference type="EMBL" id="RVW14954.1"/>
    </source>
</evidence>
<name>A0A438BVE3_VITVI</name>
<dbReference type="AlphaFoldDB" id="A0A438BVE3"/>
<protein>
    <submittedName>
        <fullName evidence="2">Uncharacterized protein</fullName>
    </submittedName>
</protein>
<feature type="region of interest" description="Disordered" evidence="1">
    <location>
        <begin position="1"/>
        <end position="20"/>
    </location>
</feature>
<dbReference type="EMBL" id="QGNW01002608">
    <property type="protein sequence ID" value="RVW14954.1"/>
    <property type="molecule type" value="Genomic_DNA"/>
</dbReference>